<reference evidence="2 3" key="1">
    <citation type="submission" date="2024-06" db="EMBL/GenBank/DDBJ databases">
        <title>The Natural Products Discovery Center: Release of the First 8490 Sequenced Strains for Exploring Actinobacteria Biosynthetic Diversity.</title>
        <authorList>
            <person name="Kalkreuter E."/>
            <person name="Kautsar S.A."/>
            <person name="Yang D."/>
            <person name="Bader C.D."/>
            <person name="Teijaro C.N."/>
            <person name="Fluegel L."/>
            <person name="Davis C.M."/>
            <person name="Simpson J.R."/>
            <person name="Lauterbach L."/>
            <person name="Steele A.D."/>
            <person name="Gui C."/>
            <person name="Meng S."/>
            <person name="Li G."/>
            <person name="Viehrig K."/>
            <person name="Ye F."/>
            <person name="Su P."/>
            <person name="Kiefer A.F."/>
            <person name="Nichols A."/>
            <person name="Cepeda A.J."/>
            <person name="Yan W."/>
            <person name="Fan B."/>
            <person name="Jiang Y."/>
            <person name="Adhikari A."/>
            <person name="Zheng C.-J."/>
            <person name="Schuster L."/>
            <person name="Cowan T.M."/>
            <person name="Smanski M.J."/>
            <person name="Chevrette M.G."/>
            <person name="De Carvalho L.P.S."/>
            <person name="Shen B."/>
        </authorList>
    </citation>
    <scope>NUCLEOTIDE SEQUENCE [LARGE SCALE GENOMIC DNA]</scope>
    <source>
        <strain evidence="2 3">NPDC001166</strain>
    </source>
</reference>
<organism evidence="2 3">
    <name type="scientific">Streptomyces sp. 900105245</name>
    <dbReference type="NCBI Taxonomy" id="3154379"/>
    <lineage>
        <taxon>Bacteria</taxon>
        <taxon>Bacillati</taxon>
        <taxon>Actinomycetota</taxon>
        <taxon>Actinomycetes</taxon>
        <taxon>Kitasatosporales</taxon>
        <taxon>Streptomycetaceae</taxon>
        <taxon>Streptomyces</taxon>
    </lineage>
</organism>
<feature type="region of interest" description="Disordered" evidence="1">
    <location>
        <begin position="95"/>
        <end position="121"/>
    </location>
</feature>
<evidence type="ECO:0000313" key="3">
    <source>
        <dbReference type="Proteomes" id="UP001470023"/>
    </source>
</evidence>
<evidence type="ECO:0000313" key="2">
    <source>
        <dbReference type="EMBL" id="MER6429212.1"/>
    </source>
</evidence>
<dbReference type="Proteomes" id="UP001470023">
    <property type="component" value="Unassembled WGS sequence"/>
</dbReference>
<accession>A0ABV1U7M0</accession>
<name>A0ABV1U7M0_9ACTN</name>
<protein>
    <submittedName>
        <fullName evidence="2">Uncharacterized protein</fullName>
    </submittedName>
</protein>
<dbReference type="RefSeq" id="WP_073896578.1">
    <property type="nucleotide sequence ID" value="NZ_JBEPAZ010000011.1"/>
</dbReference>
<proteinExistence type="predicted"/>
<sequence>MQGAVRTALRDVGIDAQAVAEAIGHTIGPPEDVSVSEVIVQGTPRSDQTTGFAEHPVAVGCACIGRPVTWRGRAVTRGLLQLACGARLPSWQASQSALPTRAEARNTDGAAASSTPPPLCT</sequence>
<dbReference type="EMBL" id="JBEPAZ010000011">
    <property type="protein sequence ID" value="MER6429212.1"/>
    <property type="molecule type" value="Genomic_DNA"/>
</dbReference>
<gene>
    <name evidence="2" type="ORF">ABT272_15865</name>
</gene>
<evidence type="ECO:0000256" key="1">
    <source>
        <dbReference type="SAM" id="MobiDB-lite"/>
    </source>
</evidence>
<comment type="caution">
    <text evidence="2">The sequence shown here is derived from an EMBL/GenBank/DDBJ whole genome shotgun (WGS) entry which is preliminary data.</text>
</comment>
<keyword evidence="3" id="KW-1185">Reference proteome</keyword>